<dbReference type="RefSeq" id="WP_084236904.1">
    <property type="nucleotide sequence ID" value="NZ_FWXT01000001.1"/>
</dbReference>
<dbReference type="InterPro" id="IPR027417">
    <property type="entry name" value="P-loop_NTPase"/>
</dbReference>
<feature type="domain" description="Phage terminase large subunit N-terminal" evidence="1">
    <location>
        <begin position="25"/>
        <end position="217"/>
    </location>
</feature>
<dbReference type="AlphaFoldDB" id="A0A1W1ZBQ8"/>
<accession>A0A1W1ZBQ8</accession>
<dbReference type="OrthoDB" id="924847at2"/>
<dbReference type="Gene3D" id="3.40.50.300">
    <property type="entry name" value="P-loop containing nucleotide triphosphate hydrolases"/>
    <property type="match status" value="1"/>
</dbReference>
<gene>
    <name evidence="2" type="ORF">SAMN04488524_0576</name>
</gene>
<protein>
    <submittedName>
        <fullName evidence="2">Terminase-like family protein</fullName>
    </submittedName>
</protein>
<dbReference type="InterPro" id="IPR035412">
    <property type="entry name" value="Terminase_L_N"/>
</dbReference>
<reference evidence="3" key="1">
    <citation type="submission" date="2017-04" db="EMBL/GenBank/DDBJ databases">
        <authorList>
            <person name="Varghese N."/>
            <person name="Submissions S."/>
        </authorList>
    </citation>
    <scope>NUCLEOTIDE SEQUENCE [LARGE SCALE GENOMIC DNA]</scope>
    <source>
        <strain evidence="3">DSM 12126</strain>
    </source>
</reference>
<dbReference type="Proteomes" id="UP000192756">
    <property type="component" value="Unassembled WGS sequence"/>
</dbReference>
<dbReference type="STRING" id="151894.SAMN04488524_0576"/>
<evidence type="ECO:0000313" key="2">
    <source>
        <dbReference type="EMBL" id="SMC45869.1"/>
    </source>
</evidence>
<name>A0A1W1ZBQ8_9SPHI</name>
<dbReference type="Pfam" id="PF04466">
    <property type="entry name" value="Terminase_3"/>
    <property type="match status" value="1"/>
</dbReference>
<keyword evidence="3" id="KW-1185">Reference proteome</keyword>
<dbReference type="Gene3D" id="3.30.420.240">
    <property type="match status" value="1"/>
</dbReference>
<organism evidence="2 3">
    <name type="scientific">Pedobacter africanus</name>
    <dbReference type="NCBI Taxonomy" id="151894"/>
    <lineage>
        <taxon>Bacteria</taxon>
        <taxon>Pseudomonadati</taxon>
        <taxon>Bacteroidota</taxon>
        <taxon>Sphingobacteriia</taxon>
        <taxon>Sphingobacteriales</taxon>
        <taxon>Sphingobacteriaceae</taxon>
        <taxon>Pedobacter</taxon>
    </lineage>
</organism>
<evidence type="ECO:0000313" key="3">
    <source>
        <dbReference type="Proteomes" id="UP000192756"/>
    </source>
</evidence>
<proteinExistence type="predicted"/>
<evidence type="ECO:0000259" key="1">
    <source>
        <dbReference type="Pfam" id="PF04466"/>
    </source>
</evidence>
<sequence length="437" mass="49877">MKLTLKQTRAIDFLEDDVTNDLLFGGGAGGGKSAFGCYWQIKRRLKYPGTRGLIGRAVLKTLKDTTLNTFFQIASLQGLKSNYHYIYNAQRGIITFPSTESEIILKDLATYPSDPNFDELGSLEITDAFVDETNQISKKAWDITKSRIRYKLDDYGLIPKMMGSCNPAKNWVYGDFYKPYKDGSLPGNRQFIQALLSDNPHISKHYRDNLLQLDKNSLERLLHGNWEYDDDPAALMTFNKIMDVFTNTFVLPGEKYITADIARFGSDNTVIGVWSGLRLIRIVTIAKNKVTEAADKIKELCNTYSVPISNVIVDDDGVGGGVVDILGCEGFVNNSSPLPNKETKEPENYNHLKSQCYFKMAELVNKNELFIEDHTFRDIIIQELEQVKQHNMDKDGKKQIIPKDKVKELLGRSPDYSDMIMMRMWFELITRHNFFTF</sequence>
<dbReference type="EMBL" id="FWXT01000001">
    <property type="protein sequence ID" value="SMC45869.1"/>
    <property type="molecule type" value="Genomic_DNA"/>
</dbReference>